<evidence type="ECO:0000256" key="6">
    <source>
        <dbReference type="SAM" id="MobiDB-lite"/>
    </source>
</evidence>
<dbReference type="EMBL" id="CAXHTA020000012">
    <property type="protein sequence ID" value="CAL5225202.1"/>
    <property type="molecule type" value="Genomic_DNA"/>
</dbReference>
<sequence>MSIYDAGQDRQHFMLTTMDTLDSVGLAHASPAKGGDAEETESLPAPVPAEQGHVTSTFLLASLPSRLGALWTSAEPGPGQGRAALEQPGQPASRPILEDRLVGASSETSLESLIRVSRDSGLSDTSPRQSEVERAWETVDDLAPDEDEVSGADYRSLTKQLKAVGDQAPATPLFGSSPEAGSGYTSGAARMSGAFTRTLDMLGLGARPEATGRLATSKDDDMLQRQIPVERIEALLLWQDPYVSAKVFGAGLYMLICLRHLVCGVELLQPSTALAGLALFALLYSALARMWSARRAPLKQILDKHPLPHEEEAQLQASFLACTTRHEADATDSQPVHAKVASRVHACADLFAPVAASITALAVRRLSGRDSMATTVWLALTLWLVMMIGELGIVTQSVMAMWLWIALFTLPFMYRACRHALDALVEETLLFVAEVVRGGERTTLSLAGGVLVLLLAAVDASVFARVTIAVAGSGGILIWRARRLRAQAHTSLQSYPIAVED</sequence>
<comment type="subcellular location">
    <subcellularLocation>
        <location evidence="1">Endoplasmic reticulum membrane</location>
        <topology evidence="1">Multi-pass membrane protein</topology>
    </subcellularLocation>
</comment>
<feature type="compositionally biased region" description="Polar residues" evidence="6">
    <location>
        <begin position="120"/>
        <end position="129"/>
    </location>
</feature>
<protein>
    <submittedName>
        <fullName evidence="9">G7985 protein</fullName>
    </submittedName>
</protein>
<evidence type="ECO:0000256" key="4">
    <source>
        <dbReference type="ARBA" id="ARBA00022989"/>
    </source>
</evidence>
<evidence type="ECO:0000256" key="1">
    <source>
        <dbReference type="ARBA" id="ARBA00004477"/>
    </source>
</evidence>
<feature type="transmembrane region" description="Helical" evidence="7">
    <location>
        <begin position="462"/>
        <end position="479"/>
    </location>
</feature>
<dbReference type="InterPro" id="IPR003388">
    <property type="entry name" value="Reticulon"/>
</dbReference>
<keyword evidence="2 7" id="KW-0812">Transmembrane</keyword>
<reference evidence="9 10" key="1">
    <citation type="submission" date="2024-06" db="EMBL/GenBank/DDBJ databases">
        <authorList>
            <person name="Kraege A."/>
            <person name="Thomma B."/>
        </authorList>
    </citation>
    <scope>NUCLEOTIDE SEQUENCE [LARGE SCALE GENOMIC DNA]</scope>
</reference>
<feature type="transmembrane region" description="Helical" evidence="7">
    <location>
        <begin position="267"/>
        <end position="287"/>
    </location>
</feature>
<proteinExistence type="predicted"/>
<evidence type="ECO:0000313" key="10">
    <source>
        <dbReference type="Proteomes" id="UP001497392"/>
    </source>
</evidence>
<organism evidence="9 10">
    <name type="scientific">Coccomyxa viridis</name>
    <dbReference type="NCBI Taxonomy" id="1274662"/>
    <lineage>
        <taxon>Eukaryota</taxon>
        <taxon>Viridiplantae</taxon>
        <taxon>Chlorophyta</taxon>
        <taxon>core chlorophytes</taxon>
        <taxon>Trebouxiophyceae</taxon>
        <taxon>Trebouxiophyceae incertae sedis</taxon>
        <taxon>Coccomyxaceae</taxon>
        <taxon>Coccomyxa</taxon>
    </lineage>
</organism>
<evidence type="ECO:0000259" key="8">
    <source>
        <dbReference type="Pfam" id="PF02453"/>
    </source>
</evidence>
<keyword evidence="3" id="KW-0256">Endoplasmic reticulum</keyword>
<feature type="region of interest" description="Disordered" evidence="6">
    <location>
        <begin position="115"/>
        <end position="135"/>
    </location>
</feature>
<gene>
    <name evidence="9" type="primary">g7985</name>
    <name evidence="9" type="ORF">VP750_LOCUS6861</name>
</gene>
<feature type="region of interest" description="Disordered" evidence="6">
    <location>
        <begin position="26"/>
        <end position="49"/>
    </location>
</feature>
<keyword evidence="10" id="KW-1185">Reference proteome</keyword>
<evidence type="ECO:0000256" key="7">
    <source>
        <dbReference type="SAM" id="Phobius"/>
    </source>
</evidence>
<evidence type="ECO:0000313" key="9">
    <source>
        <dbReference type="EMBL" id="CAL5225202.1"/>
    </source>
</evidence>
<feature type="region of interest" description="Disordered" evidence="6">
    <location>
        <begin position="71"/>
        <end position="98"/>
    </location>
</feature>
<dbReference type="Pfam" id="PF02453">
    <property type="entry name" value="Reticulon"/>
    <property type="match status" value="1"/>
</dbReference>
<feature type="transmembrane region" description="Helical" evidence="7">
    <location>
        <begin position="374"/>
        <end position="393"/>
    </location>
</feature>
<name>A0ABP1G3R1_9CHLO</name>
<evidence type="ECO:0000256" key="2">
    <source>
        <dbReference type="ARBA" id="ARBA00022692"/>
    </source>
</evidence>
<dbReference type="Proteomes" id="UP001497392">
    <property type="component" value="Unassembled WGS sequence"/>
</dbReference>
<comment type="caution">
    <text evidence="9">The sequence shown here is derived from an EMBL/GenBank/DDBJ whole genome shotgun (WGS) entry which is preliminary data.</text>
</comment>
<keyword evidence="5 7" id="KW-0472">Membrane</keyword>
<feature type="domain" description="Reticulon" evidence="8">
    <location>
        <begin position="234"/>
        <end position="427"/>
    </location>
</feature>
<accession>A0ABP1G3R1</accession>
<evidence type="ECO:0000256" key="5">
    <source>
        <dbReference type="ARBA" id="ARBA00023136"/>
    </source>
</evidence>
<keyword evidence="4 7" id="KW-1133">Transmembrane helix</keyword>
<evidence type="ECO:0000256" key="3">
    <source>
        <dbReference type="ARBA" id="ARBA00022824"/>
    </source>
</evidence>